<gene>
    <name evidence="1" type="ORF">CWI71_01790</name>
</gene>
<dbReference type="OrthoDB" id="5881059at2"/>
<accession>A0A432YQ60</accession>
<protein>
    <submittedName>
        <fullName evidence="1">DNA-binding protein</fullName>
    </submittedName>
</protein>
<keyword evidence="1" id="KW-0238">DNA-binding</keyword>
<dbReference type="Proteomes" id="UP000288259">
    <property type="component" value="Unassembled WGS sequence"/>
</dbReference>
<reference evidence="2" key="1">
    <citation type="journal article" date="2018" name="Front. Microbiol.">
        <title>Genome-Based Analysis Reveals the Taxonomy and Diversity of the Family Idiomarinaceae.</title>
        <authorList>
            <person name="Liu Y."/>
            <person name="Lai Q."/>
            <person name="Shao Z."/>
        </authorList>
    </citation>
    <scope>NUCLEOTIDE SEQUENCE [LARGE SCALE GENOMIC DNA]</scope>
    <source>
        <strain evidence="2">CVS-6</strain>
    </source>
</reference>
<sequence length="75" mass="8119">MARTRKRFIAGAECPACGAQDTLQLTIVTDAQGDAHEEVKCVACGHKFTEREAKAEKQDVAKDKNDGSIIGLFKP</sequence>
<dbReference type="GO" id="GO:0003677">
    <property type="term" value="F:DNA binding"/>
    <property type="evidence" value="ECO:0007669"/>
    <property type="project" value="UniProtKB-KW"/>
</dbReference>
<name>A0A432YQ60_9GAMM</name>
<dbReference type="Pfam" id="PF09526">
    <property type="entry name" value="DUF2387"/>
    <property type="match status" value="1"/>
</dbReference>
<dbReference type="InterPro" id="IPR012658">
    <property type="entry name" value="YheV"/>
</dbReference>
<dbReference type="EMBL" id="PIPY01000002">
    <property type="protein sequence ID" value="RUO63202.1"/>
    <property type="molecule type" value="Genomic_DNA"/>
</dbReference>
<evidence type="ECO:0000313" key="2">
    <source>
        <dbReference type="Proteomes" id="UP000288259"/>
    </source>
</evidence>
<organism evidence="1 2">
    <name type="scientific">Pseudidiomarina insulisalsae</name>
    <dbReference type="NCBI Taxonomy" id="575789"/>
    <lineage>
        <taxon>Bacteria</taxon>
        <taxon>Pseudomonadati</taxon>
        <taxon>Pseudomonadota</taxon>
        <taxon>Gammaproteobacteria</taxon>
        <taxon>Alteromonadales</taxon>
        <taxon>Idiomarinaceae</taxon>
        <taxon>Pseudidiomarina</taxon>
    </lineage>
</organism>
<dbReference type="NCBIfam" id="TIGR02443">
    <property type="entry name" value="YheV family putative zinc ribbon protein"/>
    <property type="match status" value="1"/>
</dbReference>
<dbReference type="SUPFAM" id="SSF57783">
    <property type="entry name" value="Zinc beta-ribbon"/>
    <property type="match status" value="1"/>
</dbReference>
<proteinExistence type="predicted"/>
<keyword evidence="2" id="KW-1185">Reference proteome</keyword>
<comment type="caution">
    <text evidence="1">The sequence shown here is derived from an EMBL/GenBank/DDBJ whole genome shotgun (WGS) entry which is preliminary data.</text>
</comment>
<dbReference type="AlphaFoldDB" id="A0A432YQ60"/>
<evidence type="ECO:0000313" key="1">
    <source>
        <dbReference type="EMBL" id="RUO63202.1"/>
    </source>
</evidence>